<dbReference type="Proteomes" id="UP000494106">
    <property type="component" value="Unassembled WGS sequence"/>
</dbReference>
<dbReference type="Pfam" id="PF23055">
    <property type="entry name" value="DUF7041"/>
    <property type="match status" value="1"/>
</dbReference>
<feature type="region of interest" description="Disordered" evidence="1">
    <location>
        <begin position="200"/>
        <end position="229"/>
    </location>
</feature>
<proteinExistence type="predicted"/>
<comment type="caution">
    <text evidence="3">The sequence shown here is derived from an EMBL/GenBank/DDBJ whole genome shotgun (WGS) entry which is preliminary data.</text>
</comment>
<name>A0A8S0YWD9_ARCPL</name>
<dbReference type="PANTHER" id="PTHR33327:SF3">
    <property type="entry name" value="RNA-DIRECTED DNA POLYMERASE"/>
    <property type="match status" value="1"/>
</dbReference>
<dbReference type="AlphaFoldDB" id="A0A8S0YWD9"/>
<evidence type="ECO:0000313" key="4">
    <source>
        <dbReference type="Proteomes" id="UP000494106"/>
    </source>
</evidence>
<evidence type="ECO:0000313" key="3">
    <source>
        <dbReference type="EMBL" id="CAB3223878.1"/>
    </source>
</evidence>
<feature type="compositionally biased region" description="Basic residues" evidence="1">
    <location>
        <begin position="206"/>
        <end position="224"/>
    </location>
</feature>
<keyword evidence="4" id="KW-1185">Reference proteome</keyword>
<organism evidence="3 4">
    <name type="scientific">Arctia plantaginis</name>
    <name type="common">Wood tiger moth</name>
    <name type="synonym">Phalaena plantaginis</name>
    <dbReference type="NCBI Taxonomy" id="874455"/>
    <lineage>
        <taxon>Eukaryota</taxon>
        <taxon>Metazoa</taxon>
        <taxon>Ecdysozoa</taxon>
        <taxon>Arthropoda</taxon>
        <taxon>Hexapoda</taxon>
        <taxon>Insecta</taxon>
        <taxon>Pterygota</taxon>
        <taxon>Neoptera</taxon>
        <taxon>Endopterygota</taxon>
        <taxon>Lepidoptera</taxon>
        <taxon>Glossata</taxon>
        <taxon>Ditrysia</taxon>
        <taxon>Noctuoidea</taxon>
        <taxon>Erebidae</taxon>
        <taxon>Arctiinae</taxon>
        <taxon>Arctia</taxon>
    </lineage>
</organism>
<protein>
    <recommendedName>
        <fullName evidence="2">DUF7041 domain-containing protein</fullName>
    </recommendedName>
</protein>
<accession>A0A8S0YWD9</accession>
<reference evidence="3 4" key="1">
    <citation type="submission" date="2020-04" db="EMBL/GenBank/DDBJ databases">
        <authorList>
            <person name="Wallbank WR R."/>
            <person name="Pardo Diaz C."/>
            <person name="Kozak K."/>
            <person name="Martin S."/>
            <person name="Jiggins C."/>
            <person name="Moest M."/>
            <person name="Warren A I."/>
            <person name="Byers J.R.P. K."/>
            <person name="Montejo-Kovacevich G."/>
            <person name="Yen C E."/>
        </authorList>
    </citation>
    <scope>NUCLEOTIDE SEQUENCE [LARGE SCALE GENOMIC DNA]</scope>
</reference>
<dbReference type="PANTHER" id="PTHR33327">
    <property type="entry name" value="ENDONUCLEASE"/>
    <property type="match status" value="1"/>
</dbReference>
<dbReference type="InterPro" id="IPR055469">
    <property type="entry name" value="DUF7041"/>
</dbReference>
<feature type="domain" description="DUF7041" evidence="2">
    <location>
        <begin position="18"/>
        <end position="100"/>
    </location>
</feature>
<dbReference type="EMBL" id="CADEBC010000135">
    <property type="protein sequence ID" value="CAB3223878.1"/>
    <property type="molecule type" value="Genomic_DNA"/>
</dbReference>
<dbReference type="OrthoDB" id="6260718at2759"/>
<evidence type="ECO:0000256" key="1">
    <source>
        <dbReference type="SAM" id="MobiDB-lite"/>
    </source>
</evidence>
<sequence length="264" mass="29678">MTTNPPSPPQVEKVAIKLPSFWIERPAVWFAQAEAQFDLAGVTTDSTKYNHVLSTIDQRLIGEVEDIILNPPATNKYTTLKEQLIQRLSTSEEERVRRLLSEEELGDRKPSSFLRHLRSLAGMSSKDDQLLRQLFLRRLPNNVQAILAAQADLTLDKISELADRIMDLPSSPQVHSLDNTSPTLSSLATCVEQLTKQVSALMSQQQHHRSRSRGPSNHRGRSRSRTPGPSGAKFCWYHRRFAARAAKCIQPCSWTVSGNQQGNQ</sequence>
<gene>
    <name evidence="3" type="ORF">APLA_LOCUS1848</name>
</gene>
<evidence type="ECO:0000259" key="2">
    <source>
        <dbReference type="Pfam" id="PF23055"/>
    </source>
</evidence>